<evidence type="ECO:0000256" key="7">
    <source>
        <dbReference type="ARBA" id="ARBA00047899"/>
    </source>
</evidence>
<dbReference type="GO" id="GO:0030247">
    <property type="term" value="F:polysaccharide binding"/>
    <property type="evidence" value="ECO:0007669"/>
    <property type="project" value="UniProtKB-UniRule"/>
</dbReference>
<dbReference type="Proteomes" id="UP000612899">
    <property type="component" value="Unassembled WGS sequence"/>
</dbReference>
<dbReference type="Gene3D" id="3.30.200.20">
    <property type="entry name" value="Phosphorylase Kinase, domain 1"/>
    <property type="match status" value="1"/>
</dbReference>
<keyword evidence="6 9" id="KW-0067">ATP-binding</keyword>
<evidence type="ECO:0000256" key="9">
    <source>
        <dbReference type="PROSITE-ProRule" id="PRU10141"/>
    </source>
</evidence>
<evidence type="ECO:0000313" key="13">
    <source>
        <dbReference type="EMBL" id="GIH05778.1"/>
    </source>
</evidence>
<dbReference type="InterPro" id="IPR017441">
    <property type="entry name" value="Protein_kinase_ATP_BS"/>
</dbReference>
<evidence type="ECO:0000313" key="14">
    <source>
        <dbReference type="Proteomes" id="UP000612899"/>
    </source>
</evidence>
<dbReference type="SUPFAM" id="SSF56112">
    <property type="entry name" value="Protein kinase-like (PK-like)"/>
    <property type="match status" value="1"/>
</dbReference>
<dbReference type="SMART" id="SM00637">
    <property type="entry name" value="CBD_II"/>
    <property type="match status" value="1"/>
</dbReference>
<gene>
    <name evidence="13" type="ORF">Rhe02_38450</name>
</gene>
<evidence type="ECO:0000259" key="11">
    <source>
        <dbReference type="PROSITE" id="PS50011"/>
    </source>
</evidence>
<dbReference type="GO" id="GO:0005524">
    <property type="term" value="F:ATP binding"/>
    <property type="evidence" value="ECO:0007669"/>
    <property type="project" value="UniProtKB-UniRule"/>
</dbReference>
<dbReference type="EMBL" id="BONY01000021">
    <property type="protein sequence ID" value="GIH05778.1"/>
    <property type="molecule type" value="Genomic_DNA"/>
</dbReference>
<evidence type="ECO:0000256" key="4">
    <source>
        <dbReference type="ARBA" id="ARBA00022741"/>
    </source>
</evidence>
<dbReference type="Pfam" id="PF00069">
    <property type="entry name" value="Pkinase"/>
    <property type="match status" value="1"/>
</dbReference>
<organism evidence="13 14">
    <name type="scientific">Rhizocola hellebori</name>
    <dbReference type="NCBI Taxonomy" id="1392758"/>
    <lineage>
        <taxon>Bacteria</taxon>
        <taxon>Bacillati</taxon>
        <taxon>Actinomycetota</taxon>
        <taxon>Actinomycetes</taxon>
        <taxon>Micromonosporales</taxon>
        <taxon>Micromonosporaceae</taxon>
        <taxon>Rhizocola</taxon>
    </lineage>
</organism>
<feature type="binding site" evidence="9">
    <location>
        <position position="39"/>
    </location>
    <ligand>
        <name>ATP</name>
        <dbReference type="ChEBI" id="CHEBI:30616"/>
    </ligand>
</feature>
<dbReference type="InterPro" id="IPR011009">
    <property type="entry name" value="Kinase-like_dom_sf"/>
</dbReference>
<evidence type="ECO:0000256" key="10">
    <source>
        <dbReference type="SAM" id="MobiDB-lite"/>
    </source>
</evidence>
<dbReference type="InterPro" id="IPR008965">
    <property type="entry name" value="CBM2/CBM3_carb-bd_dom_sf"/>
</dbReference>
<dbReference type="InterPro" id="IPR012291">
    <property type="entry name" value="CBM2_carb-bd_dom_sf"/>
</dbReference>
<dbReference type="PROSITE" id="PS00107">
    <property type="entry name" value="PROTEIN_KINASE_ATP"/>
    <property type="match status" value="1"/>
</dbReference>
<comment type="caution">
    <text evidence="13">The sequence shown here is derived from an EMBL/GenBank/DDBJ whole genome shotgun (WGS) entry which is preliminary data.</text>
</comment>
<dbReference type="InterPro" id="IPR001919">
    <property type="entry name" value="CBD2"/>
</dbReference>
<keyword evidence="2" id="KW-0723">Serine/threonine-protein kinase</keyword>
<dbReference type="PROSITE" id="PS50011">
    <property type="entry name" value="PROTEIN_KINASE_DOM"/>
    <property type="match status" value="1"/>
</dbReference>
<dbReference type="AlphaFoldDB" id="A0A8J3Q7W9"/>
<feature type="compositionally biased region" description="Low complexity" evidence="10">
    <location>
        <begin position="469"/>
        <end position="480"/>
    </location>
</feature>
<dbReference type="PANTHER" id="PTHR43289:SF30">
    <property type="entry name" value="NON-SPECIFIC SERINE_THREONINE PROTEIN KINASE"/>
    <property type="match status" value="1"/>
</dbReference>
<keyword evidence="5" id="KW-0418">Kinase</keyword>
<dbReference type="Gene3D" id="2.60.40.290">
    <property type="match status" value="1"/>
</dbReference>
<evidence type="ECO:0000256" key="8">
    <source>
        <dbReference type="ARBA" id="ARBA00048679"/>
    </source>
</evidence>
<name>A0A8J3Q7W9_9ACTN</name>
<evidence type="ECO:0000256" key="3">
    <source>
        <dbReference type="ARBA" id="ARBA00022679"/>
    </source>
</evidence>
<evidence type="ECO:0000256" key="6">
    <source>
        <dbReference type="ARBA" id="ARBA00022840"/>
    </source>
</evidence>
<dbReference type="InterPro" id="IPR008266">
    <property type="entry name" value="Tyr_kinase_AS"/>
</dbReference>
<dbReference type="FunFam" id="3.30.200.20:FF:000035">
    <property type="entry name" value="Serine/threonine protein kinase Stk1"/>
    <property type="match status" value="1"/>
</dbReference>
<dbReference type="GO" id="GO:0004553">
    <property type="term" value="F:hydrolase activity, hydrolyzing O-glycosyl compounds"/>
    <property type="evidence" value="ECO:0007669"/>
    <property type="project" value="InterPro"/>
</dbReference>
<dbReference type="SUPFAM" id="SSF49384">
    <property type="entry name" value="Carbohydrate-binding domain"/>
    <property type="match status" value="1"/>
</dbReference>
<reference evidence="13" key="1">
    <citation type="submission" date="2021-01" db="EMBL/GenBank/DDBJ databases">
        <title>Whole genome shotgun sequence of Rhizocola hellebori NBRC 109834.</title>
        <authorList>
            <person name="Komaki H."/>
            <person name="Tamura T."/>
        </authorList>
    </citation>
    <scope>NUCLEOTIDE SEQUENCE</scope>
    <source>
        <strain evidence="13">NBRC 109834</strain>
    </source>
</reference>
<dbReference type="Gene3D" id="1.10.510.10">
    <property type="entry name" value="Transferase(Phosphotransferase) domain 1"/>
    <property type="match status" value="1"/>
</dbReference>
<feature type="region of interest" description="Disordered" evidence="10">
    <location>
        <begin position="469"/>
        <end position="500"/>
    </location>
</feature>
<dbReference type="CDD" id="cd14014">
    <property type="entry name" value="STKc_PknB_like"/>
    <property type="match status" value="1"/>
</dbReference>
<dbReference type="PROSITE" id="PS00109">
    <property type="entry name" value="PROTEIN_KINASE_TYR"/>
    <property type="match status" value="1"/>
</dbReference>
<dbReference type="GO" id="GO:0005975">
    <property type="term" value="P:carbohydrate metabolic process"/>
    <property type="evidence" value="ECO:0007669"/>
    <property type="project" value="InterPro"/>
</dbReference>
<evidence type="ECO:0000259" key="12">
    <source>
        <dbReference type="PROSITE" id="PS51173"/>
    </source>
</evidence>
<comment type="catalytic activity">
    <reaction evidence="8">
        <text>L-seryl-[protein] + ATP = O-phospho-L-seryl-[protein] + ADP + H(+)</text>
        <dbReference type="Rhea" id="RHEA:17989"/>
        <dbReference type="Rhea" id="RHEA-COMP:9863"/>
        <dbReference type="Rhea" id="RHEA-COMP:11604"/>
        <dbReference type="ChEBI" id="CHEBI:15378"/>
        <dbReference type="ChEBI" id="CHEBI:29999"/>
        <dbReference type="ChEBI" id="CHEBI:30616"/>
        <dbReference type="ChEBI" id="CHEBI:83421"/>
        <dbReference type="ChEBI" id="CHEBI:456216"/>
        <dbReference type="EC" id="2.7.11.1"/>
    </reaction>
</comment>
<sequence>MAQTTLSGRYRLVEQLGSGGMAVVWRGYDEVLGRQVAIKVPGPELAANEAFVQRLRGEAQAVARLSHPHITAVHDYGESLAEDGKPQPYVVMELVEGTTLHDVLATGRDLPWRDAAAIAAQIAMALAEAHERGIVHRDVSSCNVMLTATGVKVLDFGIAALIGEHDSPEPDKLLGTPAYVAPERLRENEVAAAVDVYAVGILLYRMLRGRFPWPVETPTALLEAHLRLKPAPLPEVAGRPQGLVELCHRCLAKDPADRPTSAELAARLAKIAGMRKPTALTKVPVSPKPPARTTVLSWDTAPLTPVPARNELLGEPLVQRGRPLRMAATGGLGLVALLLTAWTLAGAHAPVANRWGPPARAAEQCHVTYQVTRDDGSRFEAAITIQNGAPAQESTQLRFPWPGDQKMLSADGAAWKQTGHEVVVEPDGGATNVVLVGSYGRLNALPGKFSWNGAECSATVLGTPADSVVQAQQAAASSGGTNDGGGKKGKGNKGGGKGPG</sequence>
<dbReference type="InterPro" id="IPR000719">
    <property type="entry name" value="Prot_kinase_dom"/>
</dbReference>
<keyword evidence="14" id="KW-1185">Reference proteome</keyword>
<dbReference type="GO" id="GO:0004674">
    <property type="term" value="F:protein serine/threonine kinase activity"/>
    <property type="evidence" value="ECO:0007669"/>
    <property type="project" value="UniProtKB-KW"/>
</dbReference>
<keyword evidence="3" id="KW-0808">Transferase</keyword>
<feature type="domain" description="CBM2" evidence="12">
    <location>
        <begin position="358"/>
        <end position="459"/>
    </location>
</feature>
<dbReference type="EC" id="2.7.11.1" evidence="1"/>
<comment type="catalytic activity">
    <reaction evidence="7">
        <text>L-threonyl-[protein] + ATP = O-phospho-L-threonyl-[protein] + ADP + H(+)</text>
        <dbReference type="Rhea" id="RHEA:46608"/>
        <dbReference type="Rhea" id="RHEA-COMP:11060"/>
        <dbReference type="Rhea" id="RHEA-COMP:11605"/>
        <dbReference type="ChEBI" id="CHEBI:15378"/>
        <dbReference type="ChEBI" id="CHEBI:30013"/>
        <dbReference type="ChEBI" id="CHEBI:30616"/>
        <dbReference type="ChEBI" id="CHEBI:61977"/>
        <dbReference type="ChEBI" id="CHEBI:456216"/>
        <dbReference type="EC" id="2.7.11.1"/>
    </reaction>
</comment>
<dbReference type="PROSITE" id="PS51173">
    <property type="entry name" value="CBM2"/>
    <property type="match status" value="1"/>
</dbReference>
<dbReference type="PANTHER" id="PTHR43289">
    <property type="entry name" value="MITOGEN-ACTIVATED PROTEIN KINASE KINASE KINASE 20-RELATED"/>
    <property type="match status" value="1"/>
</dbReference>
<proteinExistence type="predicted"/>
<evidence type="ECO:0000256" key="2">
    <source>
        <dbReference type="ARBA" id="ARBA00022527"/>
    </source>
</evidence>
<protein>
    <recommendedName>
        <fullName evidence="1">non-specific serine/threonine protein kinase</fullName>
        <ecNumber evidence="1">2.7.11.1</ecNumber>
    </recommendedName>
</protein>
<accession>A0A8J3Q7W9</accession>
<feature type="domain" description="Protein kinase" evidence="11">
    <location>
        <begin position="10"/>
        <end position="271"/>
    </location>
</feature>
<evidence type="ECO:0000256" key="5">
    <source>
        <dbReference type="ARBA" id="ARBA00022777"/>
    </source>
</evidence>
<evidence type="ECO:0000256" key="1">
    <source>
        <dbReference type="ARBA" id="ARBA00012513"/>
    </source>
</evidence>
<keyword evidence="4 9" id="KW-0547">Nucleotide-binding</keyword>
<dbReference type="RefSeq" id="WP_203909616.1">
    <property type="nucleotide sequence ID" value="NZ_BONY01000021.1"/>
</dbReference>